<name>M2PPG6_CERS8</name>
<evidence type="ECO:0000259" key="1">
    <source>
        <dbReference type="PROSITE" id="PS50146"/>
    </source>
</evidence>
<accession>M2PPG6</accession>
<feature type="domain" description="DAGKc" evidence="1">
    <location>
        <begin position="76"/>
        <end position="217"/>
    </location>
</feature>
<reference evidence="2 3" key="1">
    <citation type="journal article" date="2012" name="Proc. Natl. Acad. Sci. U.S.A.">
        <title>Comparative genomics of Ceriporiopsis subvermispora and Phanerochaete chrysosporium provide insight into selective ligninolysis.</title>
        <authorList>
            <person name="Fernandez-Fueyo E."/>
            <person name="Ruiz-Duenas F.J."/>
            <person name="Ferreira P."/>
            <person name="Floudas D."/>
            <person name="Hibbett D.S."/>
            <person name="Canessa P."/>
            <person name="Larrondo L.F."/>
            <person name="James T.Y."/>
            <person name="Seelenfreund D."/>
            <person name="Lobos S."/>
            <person name="Polanco R."/>
            <person name="Tello M."/>
            <person name="Honda Y."/>
            <person name="Watanabe T."/>
            <person name="Watanabe T."/>
            <person name="Ryu J.S."/>
            <person name="Kubicek C.P."/>
            <person name="Schmoll M."/>
            <person name="Gaskell J."/>
            <person name="Hammel K.E."/>
            <person name="St John F.J."/>
            <person name="Vanden Wymelenberg A."/>
            <person name="Sabat G."/>
            <person name="Splinter BonDurant S."/>
            <person name="Syed K."/>
            <person name="Yadav J.S."/>
            <person name="Doddapaneni H."/>
            <person name="Subramanian V."/>
            <person name="Lavin J.L."/>
            <person name="Oguiza J.A."/>
            <person name="Perez G."/>
            <person name="Pisabarro A.G."/>
            <person name="Ramirez L."/>
            <person name="Santoyo F."/>
            <person name="Master E."/>
            <person name="Coutinho P.M."/>
            <person name="Henrissat B."/>
            <person name="Lombard V."/>
            <person name="Magnuson J.K."/>
            <person name="Kuees U."/>
            <person name="Hori C."/>
            <person name="Igarashi K."/>
            <person name="Samejima M."/>
            <person name="Held B.W."/>
            <person name="Barry K.W."/>
            <person name="LaButti K.M."/>
            <person name="Lapidus A."/>
            <person name="Lindquist E.A."/>
            <person name="Lucas S.M."/>
            <person name="Riley R."/>
            <person name="Salamov A.A."/>
            <person name="Hoffmeister D."/>
            <person name="Schwenk D."/>
            <person name="Hadar Y."/>
            <person name="Yarden O."/>
            <person name="de Vries R.P."/>
            <person name="Wiebenga A."/>
            <person name="Stenlid J."/>
            <person name="Eastwood D."/>
            <person name="Grigoriev I.V."/>
            <person name="Berka R.M."/>
            <person name="Blanchette R.A."/>
            <person name="Kersten P."/>
            <person name="Martinez A.T."/>
            <person name="Vicuna R."/>
            <person name="Cullen D."/>
        </authorList>
    </citation>
    <scope>NUCLEOTIDE SEQUENCE [LARGE SCALE GENOMIC DNA]</scope>
    <source>
        <strain evidence="2 3">B</strain>
    </source>
</reference>
<dbReference type="SUPFAM" id="SSF111331">
    <property type="entry name" value="NAD kinase/diacylglycerol kinase-like"/>
    <property type="match status" value="1"/>
</dbReference>
<dbReference type="PROSITE" id="PS50146">
    <property type="entry name" value="DAGK"/>
    <property type="match status" value="1"/>
</dbReference>
<proteinExistence type="predicted"/>
<dbReference type="InterPro" id="IPR016064">
    <property type="entry name" value="NAD/diacylglycerol_kinase_sf"/>
</dbReference>
<dbReference type="SMART" id="SM00046">
    <property type="entry name" value="DAGKc"/>
    <property type="match status" value="1"/>
</dbReference>
<evidence type="ECO:0000313" key="2">
    <source>
        <dbReference type="EMBL" id="EMD38389.1"/>
    </source>
</evidence>
<dbReference type="OrthoDB" id="3853857at2759"/>
<gene>
    <name evidence="2" type="ORF">CERSUDRAFT_48084</name>
</gene>
<dbReference type="GO" id="GO:0046512">
    <property type="term" value="P:sphingosine biosynthetic process"/>
    <property type="evidence" value="ECO:0007669"/>
    <property type="project" value="TreeGrafter"/>
</dbReference>
<dbReference type="InterPro" id="IPR001206">
    <property type="entry name" value="Diacylglycerol_kinase_cat_dom"/>
</dbReference>
<dbReference type="InterPro" id="IPR050187">
    <property type="entry name" value="Lipid_Phosphate_FormReg"/>
</dbReference>
<dbReference type="PANTHER" id="PTHR12358:SF31">
    <property type="entry name" value="ACYLGLYCEROL KINASE, MITOCHONDRIAL"/>
    <property type="match status" value="1"/>
</dbReference>
<dbReference type="Proteomes" id="UP000016930">
    <property type="component" value="Unassembled WGS sequence"/>
</dbReference>
<protein>
    <recommendedName>
        <fullName evidence="1">DAGKc domain-containing protein</fullName>
    </recommendedName>
</protein>
<dbReference type="HOGENOM" id="CLU_013399_0_0_1"/>
<keyword evidence="3" id="KW-1185">Reference proteome</keyword>
<dbReference type="Gene3D" id="3.40.50.10330">
    <property type="entry name" value="Probable inorganic polyphosphate/atp-NAD kinase, domain 1"/>
    <property type="match status" value="1"/>
</dbReference>
<dbReference type="GO" id="GO:0016020">
    <property type="term" value="C:membrane"/>
    <property type="evidence" value="ECO:0007669"/>
    <property type="project" value="TreeGrafter"/>
</dbReference>
<dbReference type="Gene3D" id="2.60.200.40">
    <property type="match status" value="1"/>
</dbReference>
<organism evidence="2 3">
    <name type="scientific">Ceriporiopsis subvermispora (strain B)</name>
    <name type="common">White-rot fungus</name>
    <name type="synonym">Gelatoporia subvermispora</name>
    <dbReference type="NCBI Taxonomy" id="914234"/>
    <lineage>
        <taxon>Eukaryota</taxon>
        <taxon>Fungi</taxon>
        <taxon>Dikarya</taxon>
        <taxon>Basidiomycota</taxon>
        <taxon>Agaricomycotina</taxon>
        <taxon>Agaricomycetes</taxon>
        <taxon>Polyporales</taxon>
        <taxon>Gelatoporiaceae</taxon>
        <taxon>Gelatoporia</taxon>
    </lineage>
</organism>
<dbReference type="InterPro" id="IPR017438">
    <property type="entry name" value="ATP-NAD_kinase_N"/>
</dbReference>
<dbReference type="EMBL" id="KB445795">
    <property type="protein sequence ID" value="EMD38389.1"/>
    <property type="molecule type" value="Genomic_DNA"/>
</dbReference>
<dbReference type="AlphaFoldDB" id="M2PPG6"/>
<dbReference type="GO" id="GO:0001727">
    <property type="term" value="F:lipid kinase activity"/>
    <property type="evidence" value="ECO:0007669"/>
    <property type="project" value="TreeGrafter"/>
</dbReference>
<dbReference type="STRING" id="914234.M2PPG6"/>
<dbReference type="GO" id="GO:0016773">
    <property type="term" value="F:phosphotransferase activity, alcohol group as acceptor"/>
    <property type="evidence" value="ECO:0007669"/>
    <property type="project" value="UniProtKB-ARBA"/>
</dbReference>
<dbReference type="PANTHER" id="PTHR12358">
    <property type="entry name" value="SPHINGOSINE KINASE"/>
    <property type="match status" value="1"/>
</dbReference>
<sequence length="452" mass="49682">MPPEKWTQIEAPVRQVLYAEVTPNNTLEVSLLARQKTKNPLTLVHISGNVQEADQDVAKSFVTALMQSAYDGKCVEPRRRLKVLVSPKSGPGKGVSIYHEKVEPILKAAHCDVDLTITTHQLHALEIAKDLRLDRYDAIATMSGDGLVYEVVNGFAKHAEPMRAFRLPITPIPVGSGNGLALNILGSKDGYDVTVATLNAIKGRPMNIDIFSVTQGDQRMFSFFSQAVGLMADLDLGTEHLRFLGSTRFVVGFLQAVAKNKKCPVKLHMKVVESDKVRMVEQLHEARSKTTPASDLNVGEPLPTDALPELKYSNADMKDWVTFDKPILYVYAGKGPLVSRDLMQFPVSLPNDGLIDVVVQEVSGRGQMLKAMDGAEKGAQYWMDTQHYFKAEAYHIEPISSKGLLSVDGESYPFQPFTVEVHKGLATLLSPCGHYQADFDLPHSKVPTAATA</sequence>
<dbReference type="Pfam" id="PF00781">
    <property type="entry name" value="DAGK_cat"/>
    <property type="match status" value="1"/>
</dbReference>
<evidence type="ECO:0000313" key="3">
    <source>
        <dbReference type="Proteomes" id="UP000016930"/>
    </source>
</evidence>
<dbReference type="GO" id="GO:0005737">
    <property type="term" value="C:cytoplasm"/>
    <property type="evidence" value="ECO:0007669"/>
    <property type="project" value="TreeGrafter"/>
</dbReference>